<evidence type="ECO:0000313" key="11">
    <source>
        <dbReference type="EMBL" id="AMB85921.1"/>
    </source>
</evidence>
<dbReference type="InterPro" id="IPR000515">
    <property type="entry name" value="MetI-like"/>
</dbReference>
<dbReference type="InterPro" id="IPR035906">
    <property type="entry name" value="MetI-like_sf"/>
</dbReference>
<dbReference type="Gene3D" id="1.10.3720.10">
    <property type="entry name" value="MetI-like"/>
    <property type="match status" value="1"/>
</dbReference>
<evidence type="ECO:0000313" key="12">
    <source>
        <dbReference type="Proteomes" id="UP000063229"/>
    </source>
</evidence>
<keyword evidence="6" id="KW-0029">Amino-acid transport</keyword>
<dbReference type="PANTHER" id="PTHR30614">
    <property type="entry name" value="MEMBRANE COMPONENT OF AMINO ACID ABC TRANSPORTER"/>
    <property type="match status" value="1"/>
</dbReference>
<dbReference type="NCBIfam" id="TIGR01726">
    <property type="entry name" value="HEQRo_perm_3TM"/>
    <property type="match status" value="1"/>
</dbReference>
<protein>
    <submittedName>
        <fullName evidence="11">Glutamate ABC transporter permease</fullName>
    </submittedName>
</protein>
<comment type="similarity">
    <text evidence="2">Belongs to the binding-protein-dependent transport system permease family. HisMQ subfamily.</text>
</comment>
<feature type="transmembrane region" description="Helical" evidence="9">
    <location>
        <begin position="201"/>
        <end position="225"/>
    </location>
</feature>
<comment type="subcellular location">
    <subcellularLocation>
        <location evidence="1">Cell inner membrane</location>
        <topology evidence="1">Multi-pass membrane protein</topology>
    </subcellularLocation>
    <subcellularLocation>
        <location evidence="9">Cell membrane</location>
        <topology evidence="9">Multi-pass membrane protein</topology>
    </subcellularLocation>
</comment>
<reference evidence="12" key="1">
    <citation type="submission" date="2016-01" db="EMBL/GenBank/DDBJ databases">
        <authorList>
            <person name="Storey N.H."/>
            <person name="Neuman B.W."/>
        </authorList>
    </citation>
    <scope>NUCLEOTIDE SEQUENCE [LARGE SCALE GENOMIC DNA]</scope>
    <source>
        <strain evidence="12">NCPPB 2472</strain>
    </source>
</reference>
<name>A0A0X1T1K2_PSEAA</name>
<keyword evidence="8 9" id="KW-0472">Membrane</keyword>
<evidence type="ECO:0000256" key="4">
    <source>
        <dbReference type="ARBA" id="ARBA00022475"/>
    </source>
</evidence>
<dbReference type="SUPFAM" id="SSF161098">
    <property type="entry name" value="MetI-like"/>
    <property type="match status" value="1"/>
</dbReference>
<dbReference type="InterPro" id="IPR043429">
    <property type="entry name" value="ArtM/GltK/GlnP/TcyL/YhdX-like"/>
</dbReference>
<accession>A0A0X1T1K2</accession>
<dbReference type="GO" id="GO:0006865">
    <property type="term" value="P:amino acid transport"/>
    <property type="evidence" value="ECO:0007669"/>
    <property type="project" value="UniProtKB-KW"/>
</dbReference>
<dbReference type="PROSITE" id="PS50928">
    <property type="entry name" value="ABC_TM1"/>
    <property type="match status" value="1"/>
</dbReference>
<feature type="transmembrane region" description="Helical" evidence="9">
    <location>
        <begin position="100"/>
        <end position="119"/>
    </location>
</feature>
<feature type="transmembrane region" description="Helical" evidence="9">
    <location>
        <begin position="60"/>
        <end position="80"/>
    </location>
</feature>
<proteinExistence type="inferred from homology"/>
<evidence type="ECO:0000256" key="9">
    <source>
        <dbReference type="RuleBase" id="RU363032"/>
    </source>
</evidence>
<gene>
    <name evidence="11" type="ORF">AWM79_11645</name>
</gene>
<evidence type="ECO:0000256" key="1">
    <source>
        <dbReference type="ARBA" id="ARBA00004429"/>
    </source>
</evidence>
<evidence type="ECO:0000259" key="10">
    <source>
        <dbReference type="PROSITE" id="PS50928"/>
    </source>
</evidence>
<evidence type="ECO:0000256" key="7">
    <source>
        <dbReference type="ARBA" id="ARBA00022989"/>
    </source>
</evidence>
<dbReference type="EMBL" id="CP014135">
    <property type="protein sequence ID" value="AMB85921.1"/>
    <property type="molecule type" value="Genomic_DNA"/>
</dbReference>
<dbReference type="GO" id="GO:0043190">
    <property type="term" value="C:ATP-binding cassette (ABC) transporter complex"/>
    <property type="evidence" value="ECO:0007669"/>
    <property type="project" value="InterPro"/>
</dbReference>
<keyword evidence="7 9" id="KW-1133">Transmembrane helix</keyword>
<evidence type="ECO:0000256" key="3">
    <source>
        <dbReference type="ARBA" id="ARBA00022448"/>
    </source>
</evidence>
<dbReference type="RefSeq" id="WP_017130929.1">
    <property type="nucleotide sequence ID" value="NZ_CP014135.1"/>
</dbReference>
<feature type="transmembrane region" description="Helical" evidence="9">
    <location>
        <begin position="26"/>
        <end position="48"/>
    </location>
</feature>
<dbReference type="STRING" id="46677.AWM79_11645"/>
<evidence type="ECO:0000256" key="2">
    <source>
        <dbReference type="ARBA" id="ARBA00010072"/>
    </source>
</evidence>
<dbReference type="CDD" id="cd06261">
    <property type="entry name" value="TM_PBP2"/>
    <property type="match status" value="1"/>
</dbReference>
<evidence type="ECO:0000256" key="8">
    <source>
        <dbReference type="ARBA" id="ARBA00023136"/>
    </source>
</evidence>
<feature type="domain" description="ABC transmembrane type-1" evidence="10">
    <location>
        <begin position="22"/>
        <end position="222"/>
    </location>
</feature>
<dbReference type="AlphaFoldDB" id="A0A0X1T1K2"/>
<organism evidence="11 12">
    <name type="scientific">Pseudomonas agarici</name>
    <dbReference type="NCBI Taxonomy" id="46677"/>
    <lineage>
        <taxon>Bacteria</taxon>
        <taxon>Pseudomonadati</taxon>
        <taxon>Pseudomonadota</taxon>
        <taxon>Gammaproteobacteria</taxon>
        <taxon>Pseudomonadales</taxon>
        <taxon>Pseudomonadaceae</taxon>
        <taxon>Pseudomonas</taxon>
    </lineage>
</organism>
<keyword evidence="12" id="KW-1185">Reference proteome</keyword>
<sequence>MDILFAPTPDGSTYLMWMLSGLSWTLLLWILASIIAFPVGIVIGAMRTAPWRAIRLTGKLYVQIFRNIPLLVQVFLWYFIVPELLPIAYGDALKQLPPPWIGVICAIAGLGLYTSARVAEQVRAGVEALSPGQRGACSALGLSVRAMYVHILLPQALRITLPTLTSEMLGLLKNTSVALTIGILEITSRAQQMNEFTFQTFTAFTCATVLYLLLALIVHFMAMLLEKRYSVPGLNLRPTRGH</sequence>
<dbReference type="GO" id="GO:0022857">
    <property type="term" value="F:transmembrane transporter activity"/>
    <property type="evidence" value="ECO:0007669"/>
    <property type="project" value="InterPro"/>
</dbReference>
<dbReference type="Proteomes" id="UP000063229">
    <property type="component" value="Chromosome"/>
</dbReference>
<dbReference type="Pfam" id="PF00528">
    <property type="entry name" value="BPD_transp_1"/>
    <property type="match status" value="1"/>
</dbReference>
<keyword evidence="3 9" id="KW-0813">Transport</keyword>
<keyword evidence="4" id="KW-1003">Cell membrane</keyword>
<dbReference type="InterPro" id="IPR010065">
    <property type="entry name" value="AA_ABC_transptr_permease_3TM"/>
</dbReference>
<dbReference type="KEGG" id="pagb:AWM79_11645"/>
<keyword evidence="5 9" id="KW-0812">Transmembrane</keyword>
<evidence type="ECO:0000256" key="6">
    <source>
        <dbReference type="ARBA" id="ARBA00022970"/>
    </source>
</evidence>
<evidence type="ECO:0000256" key="5">
    <source>
        <dbReference type="ARBA" id="ARBA00022692"/>
    </source>
</evidence>
<dbReference type="PANTHER" id="PTHR30614:SF42">
    <property type="entry name" value="GLUTAMATE_ASPARTATE IMPORT PERMEASE PROTEIN GLTJ"/>
    <property type="match status" value="1"/>
</dbReference>